<dbReference type="Proteomes" id="UP000712281">
    <property type="component" value="Unassembled WGS sequence"/>
</dbReference>
<accession>A0A8S9ICC1</accession>
<sequence>MYSGVPKLKFPLVWDQFLNAKMIVEERRGQGTDEKVLYTAIGEAGSQDLNSRFLLGGGGGIRRYGSFKMILLF</sequence>
<protein>
    <submittedName>
        <fullName evidence="1">Uncharacterized protein</fullName>
    </submittedName>
</protein>
<gene>
    <name evidence="1" type="ORF">F2Q68_00027695</name>
</gene>
<name>A0A8S9ICC1_BRACR</name>
<dbReference type="AlphaFoldDB" id="A0A8S9ICC1"/>
<dbReference type="EMBL" id="QGKW02001911">
    <property type="protein sequence ID" value="KAF2567349.1"/>
    <property type="molecule type" value="Genomic_DNA"/>
</dbReference>
<comment type="caution">
    <text evidence="1">The sequence shown here is derived from an EMBL/GenBank/DDBJ whole genome shotgun (WGS) entry which is preliminary data.</text>
</comment>
<dbReference type="SUPFAM" id="SSF53756">
    <property type="entry name" value="UDP-Glycosyltransferase/glycogen phosphorylase"/>
    <property type="match status" value="1"/>
</dbReference>
<reference evidence="1" key="1">
    <citation type="submission" date="2019-12" db="EMBL/GenBank/DDBJ databases">
        <title>Genome sequencing and annotation of Brassica cretica.</title>
        <authorList>
            <person name="Studholme D.J."/>
            <person name="Sarris P.F."/>
        </authorList>
    </citation>
    <scope>NUCLEOTIDE SEQUENCE</scope>
    <source>
        <strain evidence="1">PFS-001/15</strain>
        <tissue evidence="1">Leaf</tissue>
    </source>
</reference>
<proteinExistence type="predicted"/>
<evidence type="ECO:0000313" key="2">
    <source>
        <dbReference type="Proteomes" id="UP000712281"/>
    </source>
</evidence>
<organism evidence="1 2">
    <name type="scientific">Brassica cretica</name>
    <name type="common">Mustard</name>
    <dbReference type="NCBI Taxonomy" id="69181"/>
    <lineage>
        <taxon>Eukaryota</taxon>
        <taxon>Viridiplantae</taxon>
        <taxon>Streptophyta</taxon>
        <taxon>Embryophyta</taxon>
        <taxon>Tracheophyta</taxon>
        <taxon>Spermatophyta</taxon>
        <taxon>Magnoliopsida</taxon>
        <taxon>eudicotyledons</taxon>
        <taxon>Gunneridae</taxon>
        <taxon>Pentapetalae</taxon>
        <taxon>rosids</taxon>
        <taxon>malvids</taxon>
        <taxon>Brassicales</taxon>
        <taxon>Brassicaceae</taxon>
        <taxon>Brassiceae</taxon>
        <taxon>Brassica</taxon>
    </lineage>
</organism>
<evidence type="ECO:0000313" key="1">
    <source>
        <dbReference type="EMBL" id="KAF2567349.1"/>
    </source>
</evidence>